<evidence type="ECO:0000313" key="1">
    <source>
        <dbReference type="EMBL" id="CAG8846656.1"/>
    </source>
</evidence>
<proteinExistence type="predicted"/>
<gene>
    <name evidence="1" type="ORF">GMARGA_LOCUS38268</name>
</gene>
<organism evidence="1 2">
    <name type="scientific">Gigaspora margarita</name>
    <dbReference type="NCBI Taxonomy" id="4874"/>
    <lineage>
        <taxon>Eukaryota</taxon>
        <taxon>Fungi</taxon>
        <taxon>Fungi incertae sedis</taxon>
        <taxon>Mucoromycota</taxon>
        <taxon>Glomeromycotina</taxon>
        <taxon>Glomeromycetes</taxon>
        <taxon>Diversisporales</taxon>
        <taxon>Gigasporaceae</taxon>
        <taxon>Gigaspora</taxon>
    </lineage>
</organism>
<keyword evidence="2" id="KW-1185">Reference proteome</keyword>
<dbReference type="Proteomes" id="UP000789901">
    <property type="component" value="Unassembled WGS sequence"/>
</dbReference>
<evidence type="ECO:0000313" key="2">
    <source>
        <dbReference type="Proteomes" id="UP000789901"/>
    </source>
</evidence>
<sequence>ISNENINTKNSKLSGPLLFGLRCKSIEDVHKTLPLNEFVQLKPFDNYSASTQRKRVLGLGEHLREFVEEEKDNFSFK</sequence>
<name>A0ABN7X3C1_GIGMA</name>
<protein>
    <submittedName>
        <fullName evidence="1">44342_t:CDS:1</fullName>
    </submittedName>
</protein>
<reference evidence="1 2" key="1">
    <citation type="submission" date="2021-06" db="EMBL/GenBank/DDBJ databases">
        <authorList>
            <person name="Kallberg Y."/>
            <person name="Tangrot J."/>
            <person name="Rosling A."/>
        </authorList>
    </citation>
    <scope>NUCLEOTIDE SEQUENCE [LARGE SCALE GENOMIC DNA]</scope>
    <source>
        <strain evidence="1 2">120-4 pot B 10/14</strain>
    </source>
</reference>
<dbReference type="EMBL" id="CAJVQB010084426">
    <property type="protein sequence ID" value="CAG8846656.1"/>
    <property type="molecule type" value="Genomic_DNA"/>
</dbReference>
<accession>A0ABN7X3C1</accession>
<comment type="caution">
    <text evidence="1">The sequence shown here is derived from an EMBL/GenBank/DDBJ whole genome shotgun (WGS) entry which is preliminary data.</text>
</comment>
<feature type="non-terminal residue" evidence="1">
    <location>
        <position position="1"/>
    </location>
</feature>